<evidence type="ECO:0000259" key="4">
    <source>
        <dbReference type="SMART" id="SM00495"/>
    </source>
</evidence>
<feature type="domain" description="Chitin-binding type-3" evidence="4">
    <location>
        <begin position="494"/>
        <end position="537"/>
    </location>
</feature>
<feature type="domain" description="Chitin-binding type-3" evidence="4">
    <location>
        <begin position="745"/>
        <end position="788"/>
    </location>
</feature>
<keyword evidence="3" id="KW-0732">Signal</keyword>
<feature type="domain" description="Chitin-binding type-3" evidence="4">
    <location>
        <begin position="28"/>
        <end position="71"/>
    </location>
</feature>
<feature type="signal peptide" evidence="3">
    <location>
        <begin position="1"/>
        <end position="24"/>
    </location>
</feature>
<sequence length="840" mass="93789">MSRKLPINMLAFALVAGLSSPAEAQSIIPGWSKQFYYRYGSVVIYEGRRYRAIKPSKDKAPADNPTYWLDLGDYPLEGYVPGLGYTIPADRAEGGITAKSDVPEAPSVMSDDGTTPPAESDEPLARDAWNATQVYSTIGQVVSYQGKRWRNIAWTQGERPGEGSAWVALNIDASDATPDWNSQTIYEEPSLRVKHNGLTWENSAWTQGEEPGRAAVWKATGRDSTGVENWDELKTYSEIGLVVRHLGRTWRNTAWTQGEEPGYAAVWVEPEADRAGAVADWDPTRIYDLPGTIVMHDGRMWQSTGWTQGEEPGYAPVWKEYGARDPSAVEPWNSETVYSTVGTYVSHEGKVWSNSAWTQGEEPGTADVWSQVTADEPDSETGGGSEQPGSDDEWVATKVYDQAGTKVRYSGQIWANRWWTVGDEPGVTDAWVWVESEDGESAWRPTWQPGYVYDTPGTEVEYEGHIWANAYWTRGDVPGESAAWRLISSPGDEPLNWHPQMAYETPGTQVEYEGRIWANAYWTRGEIPGESAAWRLVRSMVDEPLNWHPQMVYDTPGTVVIYDDVLWRNKWWAEGKDIPGGATGAWELVSAGEDQNAPWDASRSYPVGSEVDFESRHWRAENATQGEEPGTGAAWALISATTTEPLIWNALTHYVMLDVQVRHEGRIWSNLQDSRADVPGASSAWKLVSSETTEPLTWHNAVIFDRAGITVRHNGALWENKWWTQGDEPGNSDVWQAVVSDGGGPQNWNPSIVYDQAGTIVIYNGQQWENKWWTQGDEPGNSDVWQAIVSDEGAPQNWNSSKVYDQAGTIVIYDGQQWQNKWWTQGDTPGASDGPWELVQ</sequence>
<dbReference type="OrthoDB" id="119355at2"/>
<dbReference type="InterPro" id="IPR003610">
    <property type="entry name" value="CBM5/12"/>
</dbReference>
<feature type="region of interest" description="Disordered" evidence="2">
    <location>
        <begin position="97"/>
        <end position="121"/>
    </location>
</feature>
<dbReference type="Pfam" id="PF02839">
    <property type="entry name" value="CBM_5_12"/>
    <property type="match status" value="3"/>
</dbReference>
<feature type="domain" description="Chitin-binding type-3" evidence="4">
    <location>
        <begin position="596"/>
        <end position="638"/>
    </location>
</feature>
<protein>
    <recommendedName>
        <fullName evidence="4">Chitin-binding type-3 domain-containing protein</fullName>
    </recommendedName>
</protein>
<dbReference type="EMBL" id="WTYT01000001">
    <property type="protein sequence ID" value="MXO64581.1"/>
    <property type="molecule type" value="Genomic_DNA"/>
</dbReference>
<dbReference type="Gene3D" id="2.10.10.20">
    <property type="entry name" value="Carbohydrate-binding module superfamily 5/12"/>
    <property type="match status" value="13"/>
</dbReference>
<dbReference type="SUPFAM" id="SSF51055">
    <property type="entry name" value="Carbohydrate binding domain"/>
    <property type="match status" value="12"/>
</dbReference>
<feature type="chain" id="PRO_5026245385" description="Chitin-binding type-3 domain-containing protein" evidence="3">
    <location>
        <begin position="25"/>
        <end position="840"/>
    </location>
</feature>
<feature type="domain" description="Chitin-binding type-3" evidence="4">
    <location>
        <begin position="278"/>
        <end position="321"/>
    </location>
</feature>
<feature type="region of interest" description="Disordered" evidence="2">
    <location>
        <begin position="374"/>
        <end position="394"/>
    </location>
</feature>
<feature type="domain" description="Chitin-binding type-3" evidence="4">
    <location>
        <begin position="648"/>
        <end position="688"/>
    </location>
</feature>
<feature type="domain" description="Chitin-binding type-3" evidence="4">
    <location>
        <begin position="391"/>
        <end position="434"/>
    </location>
</feature>
<feature type="domain" description="Chitin-binding type-3" evidence="4">
    <location>
        <begin position="329"/>
        <end position="372"/>
    </location>
</feature>
<gene>
    <name evidence="5" type="ORF">GRI91_02290</name>
</gene>
<feature type="domain" description="Chitin-binding type-3" evidence="4">
    <location>
        <begin position="544"/>
        <end position="589"/>
    </location>
</feature>
<feature type="domain" description="Chitin-binding type-3" evidence="4">
    <location>
        <begin position="695"/>
        <end position="738"/>
    </location>
</feature>
<dbReference type="AlphaFoldDB" id="A0A6I4T2Z0"/>
<name>A0A6I4T2Z0_9SPHN</name>
<feature type="domain" description="Chitin-binding type-3" evidence="4">
    <location>
        <begin position="126"/>
        <end position="169"/>
    </location>
</feature>
<feature type="domain" description="Chitin-binding type-3" evidence="4">
    <location>
        <begin position="794"/>
        <end position="839"/>
    </location>
</feature>
<dbReference type="GO" id="GO:0005576">
    <property type="term" value="C:extracellular region"/>
    <property type="evidence" value="ECO:0007669"/>
    <property type="project" value="InterPro"/>
</dbReference>
<dbReference type="InterPro" id="IPR036573">
    <property type="entry name" value="CBM_sf_5/12"/>
</dbReference>
<organism evidence="5 6">
    <name type="scientific">Altericroceibacterium endophyticum</name>
    <dbReference type="NCBI Taxonomy" id="1808508"/>
    <lineage>
        <taxon>Bacteria</taxon>
        <taxon>Pseudomonadati</taxon>
        <taxon>Pseudomonadota</taxon>
        <taxon>Alphaproteobacteria</taxon>
        <taxon>Sphingomonadales</taxon>
        <taxon>Erythrobacteraceae</taxon>
        <taxon>Altericroceibacterium</taxon>
    </lineage>
</organism>
<evidence type="ECO:0000256" key="1">
    <source>
        <dbReference type="ARBA" id="ARBA00022801"/>
    </source>
</evidence>
<feature type="domain" description="Chitin-binding type-3" evidence="4">
    <location>
        <begin position="227"/>
        <end position="270"/>
    </location>
</feature>
<reference evidence="5 6" key="1">
    <citation type="submission" date="2019-12" db="EMBL/GenBank/DDBJ databases">
        <title>Genomic-based taxomic classification of the family Erythrobacteraceae.</title>
        <authorList>
            <person name="Xu L."/>
        </authorList>
    </citation>
    <scope>NUCLEOTIDE SEQUENCE [LARGE SCALE GENOMIC DNA]</scope>
    <source>
        <strain evidence="5 6">LMG 29518</strain>
    </source>
</reference>
<accession>A0A6I4T2Z0</accession>
<dbReference type="SMART" id="SM00495">
    <property type="entry name" value="ChtBD3"/>
    <property type="match status" value="15"/>
</dbReference>
<evidence type="ECO:0000313" key="6">
    <source>
        <dbReference type="Proteomes" id="UP000438476"/>
    </source>
</evidence>
<dbReference type="GO" id="GO:0005975">
    <property type="term" value="P:carbohydrate metabolic process"/>
    <property type="evidence" value="ECO:0007669"/>
    <property type="project" value="InterPro"/>
</dbReference>
<proteinExistence type="predicted"/>
<evidence type="ECO:0000256" key="3">
    <source>
        <dbReference type="SAM" id="SignalP"/>
    </source>
</evidence>
<dbReference type="GO" id="GO:0030246">
    <property type="term" value="F:carbohydrate binding"/>
    <property type="evidence" value="ECO:0007669"/>
    <property type="project" value="InterPro"/>
</dbReference>
<keyword evidence="1" id="KW-0378">Hydrolase</keyword>
<comment type="caution">
    <text evidence="5">The sequence shown here is derived from an EMBL/GenBank/DDBJ whole genome shotgun (WGS) entry which is preliminary data.</text>
</comment>
<feature type="domain" description="Chitin-binding type-3" evidence="4">
    <location>
        <begin position="444"/>
        <end position="487"/>
    </location>
</feature>
<dbReference type="CDD" id="cd12215">
    <property type="entry name" value="ChiC_BD"/>
    <property type="match status" value="9"/>
</dbReference>
<dbReference type="GO" id="GO:0004553">
    <property type="term" value="F:hydrolase activity, hydrolyzing O-glycosyl compounds"/>
    <property type="evidence" value="ECO:0007669"/>
    <property type="project" value="InterPro"/>
</dbReference>
<evidence type="ECO:0000313" key="5">
    <source>
        <dbReference type="EMBL" id="MXO64581.1"/>
    </source>
</evidence>
<keyword evidence="6" id="KW-1185">Reference proteome</keyword>
<dbReference type="RefSeq" id="WP_160734998.1">
    <property type="nucleotide sequence ID" value="NZ_WTYT01000001.1"/>
</dbReference>
<feature type="domain" description="Chitin-binding type-3" evidence="4">
    <location>
        <begin position="177"/>
        <end position="220"/>
    </location>
</feature>
<dbReference type="Proteomes" id="UP000438476">
    <property type="component" value="Unassembled WGS sequence"/>
</dbReference>
<evidence type="ECO:0000256" key="2">
    <source>
        <dbReference type="SAM" id="MobiDB-lite"/>
    </source>
</evidence>